<dbReference type="PANTHER" id="PTHR11778">
    <property type="entry name" value="SERYL-TRNA SYNTHETASE"/>
    <property type="match status" value="1"/>
</dbReference>
<evidence type="ECO:0000313" key="9">
    <source>
        <dbReference type="EMBL" id="CAH0391822.1"/>
    </source>
</evidence>
<keyword evidence="6" id="KW-0030">Aminoacyl-tRNA synthetase</keyword>
<dbReference type="EMBL" id="OU963867">
    <property type="protein sequence ID" value="CAH0391822.1"/>
    <property type="molecule type" value="Genomic_DNA"/>
</dbReference>
<keyword evidence="3" id="KW-0436">Ligase</keyword>
<gene>
    <name evidence="9" type="ORF">BEMITA_LOCUS10405</name>
</gene>
<comment type="similarity">
    <text evidence="1">Belongs to the class-II aminoacyl-tRNA synthetase family. Type-1 seryl-tRNA synthetase subfamily.</text>
</comment>
<evidence type="ECO:0000256" key="1">
    <source>
        <dbReference type="ARBA" id="ARBA00010728"/>
    </source>
</evidence>
<dbReference type="GO" id="GO:0005524">
    <property type="term" value="F:ATP binding"/>
    <property type="evidence" value="ECO:0007669"/>
    <property type="project" value="UniProtKB-KW"/>
</dbReference>
<evidence type="ECO:0000256" key="3">
    <source>
        <dbReference type="ARBA" id="ARBA00022598"/>
    </source>
</evidence>
<dbReference type="PROSITE" id="PS50862">
    <property type="entry name" value="AA_TRNA_LIGASE_II"/>
    <property type="match status" value="1"/>
</dbReference>
<protein>
    <recommendedName>
        <fullName evidence="2">serine--tRNA ligase</fullName>
        <ecNumber evidence="2">6.1.1.11</ecNumber>
    </recommendedName>
    <alternativeName>
        <fullName evidence="7">Seryl-tRNA synthetase</fullName>
    </alternativeName>
</protein>
<evidence type="ECO:0000256" key="7">
    <source>
        <dbReference type="ARBA" id="ARBA00031113"/>
    </source>
</evidence>
<dbReference type="InterPro" id="IPR006195">
    <property type="entry name" value="aa-tRNA-synth_II"/>
</dbReference>
<keyword evidence="4" id="KW-0547">Nucleotide-binding</keyword>
<reference evidence="9" key="1">
    <citation type="submission" date="2021-12" db="EMBL/GenBank/DDBJ databases">
        <authorList>
            <person name="King R."/>
        </authorList>
    </citation>
    <scope>NUCLEOTIDE SEQUENCE</scope>
</reference>
<dbReference type="KEGG" id="btab:109043091"/>
<dbReference type="Pfam" id="PF00587">
    <property type="entry name" value="tRNA-synt_2b"/>
    <property type="match status" value="1"/>
</dbReference>
<evidence type="ECO:0000256" key="2">
    <source>
        <dbReference type="ARBA" id="ARBA00012840"/>
    </source>
</evidence>
<dbReference type="Gene3D" id="3.30.930.10">
    <property type="entry name" value="Bira Bifunctional Protein, Domain 2"/>
    <property type="match status" value="1"/>
</dbReference>
<dbReference type="PRINTS" id="PR00981">
    <property type="entry name" value="TRNASYNTHSER"/>
</dbReference>
<dbReference type="Proteomes" id="UP001152759">
    <property type="component" value="Chromosome 6"/>
</dbReference>
<keyword evidence="5" id="KW-0067">ATP-binding</keyword>
<dbReference type="InterPro" id="IPR002317">
    <property type="entry name" value="Ser-tRNA-ligase_type_1"/>
</dbReference>
<dbReference type="GO" id="GO:0004828">
    <property type="term" value="F:serine-tRNA ligase activity"/>
    <property type="evidence" value="ECO:0007669"/>
    <property type="project" value="UniProtKB-EC"/>
</dbReference>
<accession>A0A9P0F824</accession>
<evidence type="ECO:0000256" key="4">
    <source>
        <dbReference type="ARBA" id="ARBA00022741"/>
    </source>
</evidence>
<feature type="domain" description="Aminoacyl-transfer RNA synthetases class-II family profile" evidence="8">
    <location>
        <begin position="182"/>
        <end position="412"/>
    </location>
</feature>
<evidence type="ECO:0000256" key="6">
    <source>
        <dbReference type="ARBA" id="ARBA00023146"/>
    </source>
</evidence>
<dbReference type="GO" id="GO:0006434">
    <property type="term" value="P:seryl-tRNA aminoacylation"/>
    <property type="evidence" value="ECO:0007669"/>
    <property type="project" value="InterPro"/>
</dbReference>
<name>A0A9P0F824_BEMTA</name>
<dbReference type="InterPro" id="IPR002314">
    <property type="entry name" value="aa-tRNA-synt_IIb"/>
</dbReference>
<sequence>MNATSRGSSTLKVASYLLKNCLPPSLLLRNVSGNAKFLNGAMKSVEPDLSPPTFDFEHLCGDKVVESVRQNISSRKGDGNIDLVLALYKEHLNDEGNEDVKRKLLEAAACIPNRTHPQVLEYGSDSKVISSTGSKFDYNFKPKSFPDLTAQHNLFRYENMTNLTGFRSYFLSGNLAALEAALIKYTLSYLLENGFKLISVPDIFKKSIIKSCGMVTDGERHQIYCLDENLFGKDWCLSGTSEIAIANYLRNRKFHSSELPINFAAVSRCYRAEISQLAEERGLYRVHQFTKVEMFSVCSPDESAAILDTFRAHQEKLFADLNLHFLTLDMAAHELGAQAYRKYDIEAWMPGRQKYGEISSCSDCTDFQARRFNIKCDGGFAHTVNGTACAIPRLLLTLVETHQTEDGNVRIPAALQKFTGFNRLIDNAEELQKYSLSKIMTHFYKYWDHTQPLNPRKKKRK</sequence>
<proteinExistence type="inferred from homology"/>
<dbReference type="AlphaFoldDB" id="A0A9P0F824"/>
<dbReference type="InterPro" id="IPR045864">
    <property type="entry name" value="aa-tRNA-synth_II/BPL/LPL"/>
</dbReference>
<organism evidence="9 10">
    <name type="scientific">Bemisia tabaci</name>
    <name type="common">Sweetpotato whitefly</name>
    <name type="synonym">Aleurodes tabaci</name>
    <dbReference type="NCBI Taxonomy" id="7038"/>
    <lineage>
        <taxon>Eukaryota</taxon>
        <taxon>Metazoa</taxon>
        <taxon>Ecdysozoa</taxon>
        <taxon>Arthropoda</taxon>
        <taxon>Hexapoda</taxon>
        <taxon>Insecta</taxon>
        <taxon>Pterygota</taxon>
        <taxon>Neoptera</taxon>
        <taxon>Paraneoptera</taxon>
        <taxon>Hemiptera</taxon>
        <taxon>Sternorrhyncha</taxon>
        <taxon>Aleyrodoidea</taxon>
        <taxon>Aleyrodidae</taxon>
        <taxon>Aleyrodinae</taxon>
        <taxon>Bemisia</taxon>
    </lineage>
</organism>
<evidence type="ECO:0000313" key="10">
    <source>
        <dbReference type="Proteomes" id="UP001152759"/>
    </source>
</evidence>
<keyword evidence="10" id="KW-1185">Reference proteome</keyword>
<dbReference type="FunFam" id="3.30.930.10:FF:000078">
    <property type="entry name" value="Seryl-tRNA synthetase"/>
    <property type="match status" value="1"/>
</dbReference>
<dbReference type="EC" id="6.1.1.11" evidence="2"/>
<evidence type="ECO:0000259" key="8">
    <source>
        <dbReference type="PROSITE" id="PS50862"/>
    </source>
</evidence>
<dbReference type="SUPFAM" id="SSF55681">
    <property type="entry name" value="Class II aaRS and biotin synthetases"/>
    <property type="match status" value="1"/>
</dbReference>
<evidence type="ECO:0000256" key="5">
    <source>
        <dbReference type="ARBA" id="ARBA00022840"/>
    </source>
</evidence>